<keyword evidence="8" id="KW-0112">Calmodulin-binding</keyword>
<evidence type="ECO:0000313" key="22">
    <source>
        <dbReference type="RefSeq" id="XP_020656959.2"/>
    </source>
</evidence>
<reference evidence="22" key="1">
    <citation type="submission" date="2025-08" db="UniProtKB">
        <authorList>
            <consortium name="RefSeq"/>
        </authorList>
    </citation>
    <scope>IDENTIFICATION</scope>
</reference>
<keyword evidence="17" id="KW-0812">Transmembrane</keyword>
<keyword evidence="10" id="KW-1015">Disulfide bond</keyword>
<evidence type="ECO:0000256" key="18">
    <source>
        <dbReference type="SAM" id="SignalP"/>
    </source>
</evidence>
<keyword evidence="12" id="KW-0449">Lipoprotein</keyword>
<keyword evidence="6 18" id="KW-0732">Signal</keyword>
<dbReference type="GO" id="GO:0097527">
    <property type="term" value="P:necroptotic signaling pathway"/>
    <property type="evidence" value="ECO:0007669"/>
    <property type="project" value="TreeGrafter"/>
</dbReference>
<evidence type="ECO:0000256" key="7">
    <source>
        <dbReference type="ARBA" id="ARBA00022737"/>
    </source>
</evidence>
<accession>A0A6J0UFQ3</accession>
<keyword evidence="17" id="KW-1133">Transmembrane helix</keyword>
<feature type="signal peptide" evidence="18">
    <location>
        <begin position="1"/>
        <end position="18"/>
    </location>
</feature>
<keyword evidence="9" id="KW-0564">Palmitate</keyword>
<dbReference type="SUPFAM" id="SSF57586">
    <property type="entry name" value="TNF receptor-like"/>
    <property type="match status" value="2"/>
</dbReference>
<dbReference type="GO" id="GO:0005031">
    <property type="term" value="F:tumor necrosis factor receptor activity"/>
    <property type="evidence" value="ECO:0007669"/>
    <property type="project" value="TreeGrafter"/>
</dbReference>
<gene>
    <name evidence="22" type="primary">FAS</name>
</gene>
<dbReference type="Pfam" id="PF00531">
    <property type="entry name" value="Death"/>
    <property type="match status" value="1"/>
</dbReference>
<dbReference type="Gene3D" id="1.10.533.10">
    <property type="entry name" value="Death Domain, Fas"/>
    <property type="match status" value="1"/>
</dbReference>
<dbReference type="PRINTS" id="PR01680">
    <property type="entry name" value="TNFACTORR6"/>
</dbReference>
<evidence type="ECO:0000256" key="3">
    <source>
        <dbReference type="ARBA" id="ARBA00015761"/>
    </source>
</evidence>
<feature type="domain" description="Death" evidence="19">
    <location>
        <begin position="257"/>
        <end position="324"/>
    </location>
</feature>
<dbReference type="OrthoDB" id="10031141at2759"/>
<dbReference type="PANTHER" id="PTHR46874">
    <property type="entry name" value="TUMOR NECROSIS FACTOR RECEPTOR SUPERFAMILY MEMBER 6"/>
    <property type="match status" value="1"/>
</dbReference>
<proteinExistence type="predicted"/>
<dbReference type="CTD" id="355"/>
<feature type="transmembrane region" description="Helical" evidence="17">
    <location>
        <begin position="189"/>
        <end position="208"/>
    </location>
</feature>
<evidence type="ECO:0000256" key="5">
    <source>
        <dbReference type="ARBA" id="ARBA00022703"/>
    </source>
</evidence>
<evidence type="ECO:0000256" key="15">
    <source>
        <dbReference type="ARBA" id="ARBA00032502"/>
    </source>
</evidence>
<evidence type="ECO:0000259" key="19">
    <source>
        <dbReference type="PROSITE" id="PS50017"/>
    </source>
</evidence>
<dbReference type="KEGG" id="pvt:110083121"/>
<dbReference type="GeneID" id="110083121"/>
<evidence type="ECO:0000256" key="1">
    <source>
        <dbReference type="ARBA" id="ARBA00004251"/>
    </source>
</evidence>
<feature type="domain" description="TNFR-Cys" evidence="20">
    <location>
        <begin position="141"/>
        <end position="179"/>
    </location>
</feature>
<dbReference type="InterPro" id="IPR008063">
    <property type="entry name" value="Fas_rcpt"/>
</dbReference>
<dbReference type="PROSITE" id="PS50050">
    <property type="entry name" value="TNFR_NGFR_2"/>
    <property type="match status" value="2"/>
</dbReference>
<dbReference type="InterPro" id="IPR011029">
    <property type="entry name" value="DEATH-like_dom_sf"/>
</dbReference>
<dbReference type="GO" id="GO:0097192">
    <property type="term" value="P:extrinsic apoptotic signaling pathway in absence of ligand"/>
    <property type="evidence" value="ECO:0007669"/>
    <property type="project" value="TreeGrafter"/>
</dbReference>
<keyword evidence="17" id="KW-0472">Membrane</keyword>
<dbReference type="Pfam" id="PF00020">
    <property type="entry name" value="TNFR_c6"/>
    <property type="match status" value="1"/>
</dbReference>
<dbReference type="AlphaFoldDB" id="A0A6J0UFQ3"/>
<feature type="domain" description="TNFR-Cys" evidence="20">
    <location>
        <begin position="97"/>
        <end position="140"/>
    </location>
</feature>
<dbReference type="GO" id="GO:0006955">
    <property type="term" value="P:immune response"/>
    <property type="evidence" value="ECO:0007669"/>
    <property type="project" value="InterPro"/>
</dbReference>
<evidence type="ECO:0000256" key="10">
    <source>
        <dbReference type="ARBA" id="ARBA00023157"/>
    </source>
</evidence>
<dbReference type="GO" id="GO:0045121">
    <property type="term" value="C:membrane raft"/>
    <property type="evidence" value="ECO:0007669"/>
    <property type="project" value="UniProtKB-SubCell"/>
</dbReference>
<dbReference type="GO" id="GO:0005516">
    <property type="term" value="F:calmodulin binding"/>
    <property type="evidence" value="ECO:0007669"/>
    <property type="project" value="UniProtKB-KW"/>
</dbReference>
<protein>
    <recommendedName>
        <fullName evidence="3">Tumor necrosis factor receptor superfamily member 6</fullName>
    </recommendedName>
    <alternativeName>
        <fullName evidence="14">Apo-1 antigen</fullName>
    </alternativeName>
    <alternativeName>
        <fullName evidence="15">Apoptosis-mediating surface antigen FAS</fullName>
    </alternativeName>
    <alternativeName>
        <fullName evidence="13">FASLG receptor</fullName>
    </alternativeName>
</protein>
<evidence type="ECO:0000256" key="17">
    <source>
        <dbReference type="SAM" id="Phobius"/>
    </source>
</evidence>
<dbReference type="GO" id="GO:0031265">
    <property type="term" value="C:CD95 death-inducing signaling complex"/>
    <property type="evidence" value="ECO:0007669"/>
    <property type="project" value="TreeGrafter"/>
</dbReference>
<dbReference type="InParanoid" id="A0A6J0UFQ3"/>
<dbReference type="PROSITE" id="PS00652">
    <property type="entry name" value="TNFR_NGFR_1"/>
    <property type="match status" value="1"/>
</dbReference>
<keyword evidence="21" id="KW-1185">Reference proteome</keyword>
<dbReference type="RefSeq" id="XP_020656959.2">
    <property type="nucleotide sequence ID" value="XM_020801300.2"/>
</dbReference>
<feature type="repeat" description="TNFR-Cys" evidence="16">
    <location>
        <begin position="97"/>
        <end position="140"/>
    </location>
</feature>
<keyword evidence="4" id="KW-1003">Cell membrane</keyword>
<dbReference type="SUPFAM" id="SSF47986">
    <property type="entry name" value="DEATH domain"/>
    <property type="match status" value="1"/>
</dbReference>
<dbReference type="GO" id="GO:0009897">
    <property type="term" value="C:external side of plasma membrane"/>
    <property type="evidence" value="ECO:0007669"/>
    <property type="project" value="TreeGrafter"/>
</dbReference>
<evidence type="ECO:0000256" key="16">
    <source>
        <dbReference type="PROSITE-ProRule" id="PRU00206"/>
    </source>
</evidence>
<evidence type="ECO:0000256" key="6">
    <source>
        <dbReference type="ARBA" id="ARBA00022729"/>
    </source>
</evidence>
<sequence length="337" mass="37938">MIKRLLLCLLLTVGPACGLTATGPSHNNDSVPRIHRVYNKLTAVKHVSKRNLISCHENTEYLFNTSLGVLCCESCPPGYVAENVGCTKENPKTSCKKCTLGKEYMDHYNYNTKCLRCRGCDEQHGMEIENNCTINQNTKCKCKTDFFCDSAPCHHCAPCDSCANGRVLEPCTDTKDTKCEETGESRQHFIIIGVIIPLVLVIVVVFLLRKKRNSQQKKHTISTKHNIEMVPLKYPDIDLSSHIADIAEEMNLEDVLRLVRKLGVLSSRIEVVKSDNQNNAAEAKIKLLELWYQEKGITGAYGALITTLRKLHLRSAADKIEQKMSLLFQNNENLDRI</sequence>
<keyword evidence="22" id="KW-0675">Receptor</keyword>
<dbReference type="Proteomes" id="UP001652642">
    <property type="component" value="Chromosome 3"/>
</dbReference>
<keyword evidence="11" id="KW-0325">Glycoprotein</keyword>
<organism evidence="21 22">
    <name type="scientific">Pogona vitticeps</name>
    <name type="common">central bearded dragon</name>
    <dbReference type="NCBI Taxonomy" id="103695"/>
    <lineage>
        <taxon>Eukaryota</taxon>
        <taxon>Metazoa</taxon>
        <taxon>Chordata</taxon>
        <taxon>Craniata</taxon>
        <taxon>Vertebrata</taxon>
        <taxon>Euteleostomi</taxon>
        <taxon>Lepidosauria</taxon>
        <taxon>Squamata</taxon>
        <taxon>Bifurcata</taxon>
        <taxon>Unidentata</taxon>
        <taxon>Episquamata</taxon>
        <taxon>Toxicofera</taxon>
        <taxon>Iguania</taxon>
        <taxon>Acrodonta</taxon>
        <taxon>Agamidae</taxon>
        <taxon>Amphibolurinae</taxon>
        <taxon>Pogona</taxon>
    </lineage>
</organism>
<dbReference type="GO" id="GO:0043066">
    <property type="term" value="P:negative regulation of apoptotic process"/>
    <property type="evidence" value="ECO:0007669"/>
    <property type="project" value="TreeGrafter"/>
</dbReference>
<comment type="caution">
    <text evidence="16">Lacks conserved residue(s) required for the propagation of feature annotation.</text>
</comment>
<evidence type="ECO:0000259" key="20">
    <source>
        <dbReference type="PROSITE" id="PS50050"/>
    </source>
</evidence>
<evidence type="ECO:0000256" key="14">
    <source>
        <dbReference type="ARBA" id="ARBA00032338"/>
    </source>
</evidence>
<dbReference type="Gene3D" id="2.10.50.10">
    <property type="entry name" value="Tumor Necrosis Factor Receptor, subunit A, domain 2"/>
    <property type="match status" value="2"/>
</dbReference>
<dbReference type="InterPro" id="IPR000488">
    <property type="entry name" value="Death_dom"/>
</dbReference>
<dbReference type="GO" id="GO:0032872">
    <property type="term" value="P:regulation of stress-activated MAPK cascade"/>
    <property type="evidence" value="ECO:0007669"/>
    <property type="project" value="TreeGrafter"/>
</dbReference>
<dbReference type="InterPro" id="IPR001368">
    <property type="entry name" value="TNFR/NGFR_Cys_rich_reg"/>
</dbReference>
<evidence type="ECO:0000313" key="21">
    <source>
        <dbReference type="Proteomes" id="UP001652642"/>
    </source>
</evidence>
<feature type="repeat" description="TNFR-Cys" evidence="16">
    <location>
        <begin position="141"/>
        <end position="179"/>
    </location>
</feature>
<dbReference type="PANTHER" id="PTHR46874:SF1">
    <property type="entry name" value="TUMOR NECROSIS FACTOR RECEPTOR SUPERFAMILY MEMBER 6"/>
    <property type="match status" value="1"/>
</dbReference>
<evidence type="ECO:0000256" key="9">
    <source>
        <dbReference type="ARBA" id="ARBA00023139"/>
    </source>
</evidence>
<evidence type="ECO:0000256" key="12">
    <source>
        <dbReference type="ARBA" id="ARBA00023288"/>
    </source>
</evidence>
<keyword evidence="7" id="KW-0677">Repeat</keyword>
<feature type="chain" id="PRO_5047395550" description="Tumor necrosis factor receptor superfamily member 6" evidence="18">
    <location>
        <begin position="19"/>
        <end position="337"/>
    </location>
</feature>
<dbReference type="SMART" id="SM00208">
    <property type="entry name" value="TNFR"/>
    <property type="match status" value="2"/>
</dbReference>
<dbReference type="GO" id="GO:0097049">
    <property type="term" value="P:motor neuron apoptotic process"/>
    <property type="evidence" value="ECO:0007669"/>
    <property type="project" value="TreeGrafter"/>
</dbReference>
<evidence type="ECO:0000256" key="13">
    <source>
        <dbReference type="ARBA" id="ARBA00030181"/>
    </source>
</evidence>
<comment type="subcellular location">
    <subcellularLocation>
        <location evidence="1">Cell membrane</location>
        <topology evidence="1">Single-pass type I membrane protein</topology>
    </subcellularLocation>
    <subcellularLocation>
        <location evidence="2">Membrane raft</location>
    </subcellularLocation>
</comment>
<dbReference type="GO" id="GO:0006924">
    <property type="term" value="P:activation-induced cell death of T cells"/>
    <property type="evidence" value="ECO:0007669"/>
    <property type="project" value="TreeGrafter"/>
</dbReference>
<evidence type="ECO:0000256" key="4">
    <source>
        <dbReference type="ARBA" id="ARBA00022475"/>
    </source>
</evidence>
<evidence type="ECO:0000256" key="11">
    <source>
        <dbReference type="ARBA" id="ARBA00023180"/>
    </source>
</evidence>
<dbReference type="SMART" id="SM00005">
    <property type="entry name" value="DEATH"/>
    <property type="match status" value="1"/>
</dbReference>
<evidence type="ECO:0000256" key="8">
    <source>
        <dbReference type="ARBA" id="ARBA00022860"/>
    </source>
</evidence>
<name>A0A6J0UFQ3_9SAUR</name>
<keyword evidence="5" id="KW-0053">Apoptosis</keyword>
<evidence type="ECO:0000256" key="2">
    <source>
        <dbReference type="ARBA" id="ARBA00004285"/>
    </source>
</evidence>
<dbReference type="PROSITE" id="PS50017">
    <property type="entry name" value="DEATH_DOMAIN"/>
    <property type="match status" value="1"/>
</dbReference>